<keyword evidence="1" id="KW-0812">Transmembrane</keyword>
<dbReference type="EMBL" id="BPQI01000189">
    <property type="protein sequence ID" value="GJD59127.1"/>
    <property type="molecule type" value="Genomic_DNA"/>
</dbReference>
<reference evidence="2" key="2">
    <citation type="journal article" date="2021" name="Front. Microbiol.">
        <title>Comprehensive Comparative Genomics and Phenotyping of Methylobacterium Species.</title>
        <authorList>
            <person name="Alessa O."/>
            <person name="Ogura Y."/>
            <person name="Fujitani Y."/>
            <person name="Takami H."/>
            <person name="Hayashi T."/>
            <person name="Sahin N."/>
            <person name="Tani A."/>
        </authorList>
    </citation>
    <scope>NUCLEOTIDE SEQUENCE</scope>
    <source>
        <strain evidence="2">DSM 22415</strain>
    </source>
</reference>
<evidence type="ECO:0000313" key="5">
    <source>
        <dbReference type="Proteomes" id="UP001055303"/>
    </source>
</evidence>
<evidence type="ECO:0000313" key="2">
    <source>
        <dbReference type="EMBL" id="GJD59127.1"/>
    </source>
</evidence>
<organism evidence="3 4">
    <name type="scientific">Methylobacterium dankookense</name>
    <dbReference type="NCBI Taxonomy" id="560405"/>
    <lineage>
        <taxon>Bacteria</taxon>
        <taxon>Pseudomonadati</taxon>
        <taxon>Pseudomonadota</taxon>
        <taxon>Alphaproteobacteria</taxon>
        <taxon>Hyphomicrobiales</taxon>
        <taxon>Methylobacteriaceae</taxon>
        <taxon>Methylobacterium</taxon>
    </lineage>
</organism>
<dbReference type="Proteomes" id="UP001055303">
    <property type="component" value="Unassembled WGS sequence"/>
</dbReference>
<gene>
    <name evidence="2" type="ORF">IFDJLNFL_5054</name>
    <name evidence="3" type="ORF">MTDSW087_02893</name>
</gene>
<sequence>MQDGQLPLHLLHAALMASSMMLTWQVYRLRKPKVG</sequence>
<dbReference type="AlphaFoldDB" id="A0A564FZA8"/>
<proteinExistence type="predicted"/>
<feature type="transmembrane region" description="Helical" evidence="1">
    <location>
        <begin position="6"/>
        <end position="27"/>
    </location>
</feature>
<dbReference type="Proteomes" id="UP000401717">
    <property type="component" value="Unassembled WGS sequence"/>
</dbReference>
<keyword evidence="5" id="KW-1185">Reference proteome</keyword>
<keyword evidence="1" id="KW-1133">Transmembrane helix</keyword>
<keyword evidence="1" id="KW-0472">Membrane</keyword>
<evidence type="ECO:0000313" key="4">
    <source>
        <dbReference type="Proteomes" id="UP000401717"/>
    </source>
</evidence>
<protein>
    <submittedName>
        <fullName evidence="3">Uncharacterized protein</fullName>
    </submittedName>
</protein>
<evidence type="ECO:0000313" key="3">
    <source>
        <dbReference type="EMBL" id="VUF13194.1"/>
    </source>
</evidence>
<dbReference type="EMBL" id="CABFVH010000017">
    <property type="protein sequence ID" value="VUF13194.1"/>
    <property type="molecule type" value="Genomic_DNA"/>
</dbReference>
<name>A0A564FZA8_9HYPH</name>
<evidence type="ECO:0000256" key="1">
    <source>
        <dbReference type="SAM" id="Phobius"/>
    </source>
</evidence>
<reference evidence="2" key="3">
    <citation type="submission" date="2021-08" db="EMBL/GenBank/DDBJ databases">
        <authorList>
            <person name="Tani A."/>
            <person name="Ola A."/>
            <person name="Ogura Y."/>
            <person name="Katsura K."/>
            <person name="Hayashi T."/>
        </authorList>
    </citation>
    <scope>NUCLEOTIDE SEQUENCE</scope>
    <source>
        <strain evidence="2">DSM 22415</strain>
    </source>
</reference>
<reference evidence="3 4" key="1">
    <citation type="submission" date="2019-06" db="EMBL/GenBank/DDBJ databases">
        <authorList>
            <person name="Rodrigo-Torres L."/>
            <person name="Arahal R. D."/>
            <person name="Lucena T."/>
        </authorList>
    </citation>
    <scope>NUCLEOTIDE SEQUENCE [LARGE SCALE GENOMIC DNA]</scope>
    <source>
        <strain evidence="3 4">SW08-7</strain>
    </source>
</reference>
<accession>A0A564FZA8</accession>